<dbReference type="InterPro" id="IPR023159">
    <property type="entry name" value="SO1590-like_sf"/>
</dbReference>
<proteinExistence type="predicted"/>
<name>A0ABU7L1Q5_9ACTN</name>
<organism evidence="3 4">
    <name type="scientific">Nocardiopsis tropica</name>
    <dbReference type="NCBI Taxonomy" id="109330"/>
    <lineage>
        <taxon>Bacteria</taxon>
        <taxon>Bacillati</taxon>
        <taxon>Actinomycetota</taxon>
        <taxon>Actinomycetes</taxon>
        <taxon>Streptosporangiales</taxon>
        <taxon>Nocardiopsidaceae</taxon>
        <taxon>Nocardiopsis</taxon>
    </lineage>
</organism>
<accession>A0ABU7L1Q5</accession>
<keyword evidence="2" id="KW-0732">Signal</keyword>
<dbReference type="RefSeq" id="WP_330161955.1">
    <property type="nucleotide sequence ID" value="NZ_BAAAJA010000003.1"/>
</dbReference>
<protein>
    <submittedName>
        <fullName evidence="3">DUF3224 domain-containing protein</fullName>
    </submittedName>
</protein>
<comment type="caution">
    <text evidence="3">The sequence shown here is derived from an EMBL/GenBank/DDBJ whole genome shotgun (WGS) entry which is preliminary data.</text>
</comment>
<evidence type="ECO:0000313" key="3">
    <source>
        <dbReference type="EMBL" id="MEE2055169.1"/>
    </source>
</evidence>
<dbReference type="Proteomes" id="UP001348641">
    <property type="component" value="Unassembled WGS sequence"/>
</dbReference>
<dbReference type="InterPro" id="IPR021607">
    <property type="entry name" value="DUF3224"/>
</dbReference>
<dbReference type="PROSITE" id="PS51257">
    <property type="entry name" value="PROKAR_LIPOPROTEIN"/>
    <property type="match status" value="1"/>
</dbReference>
<dbReference type="SUPFAM" id="SSF159238">
    <property type="entry name" value="SO1590-like"/>
    <property type="match status" value="1"/>
</dbReference>
<evidence type="ECO:0000256" key="2">
    <source>
        <dbReference type="SAM" id="SignalP"/>
    </source>
</evidence>
<evidence type="ECO:0000313" key="4">
    <source>
        <dbReference type="Proteomes" id="UP001348641"/>
    </source>
</evidence>
<gene>
    <name evidence="3" type="ORF">Q8A49_32195</name>
</gene>
<reference evidence="3 4" key="1">
    <citation type="submission" date="2023-07" db="EMBL/GenBank/DDBJ databases">
        <authorList>
            <person name="Girao M."/>
            <person name="Carvalho M.F."/>
        </authorList>
    </citation>
    <scope>NUCLEOTIDE SEQUENCE [LARGE SCALE GENOMIC DNA]</scope>
    <source>
        <strain evidence="3 4">66/93</strain>
    </source>
</reference>
<feature type="signal peptide" evidence="2">
    <location>
        <begin position="1"/>
        <end position="32"/>
    </location>
</feature>
<dbReference type="Pfam" id="PF11528">
    <property type="entry name" value="DUF3224"/>
    <property type="match status" value="1"/>
</dbReference>
<sequence length="214" mass="21186">MRICGRDFTRATPLLAAGAAAALLSACSPVWADPGDGPPPPDGGTASPTQGPGPGATPDPSAQPSTGPTPEPSPSPSPSQERTATAVVHLLDQTVEEIGPPGDPSGTQILNTVFQTDFVGDLDGKGYHVYLDLVDASGGATSEGAGRFVGSLDGVEGTFAMDAWGTADAGGAISAEWCVVDGSASGDLAGLSGCGQILTDGTPEAHVTLTYTLP</sequence>
<feature type="region of interest" description="Disordered" evidence="1">
    <location>
        <begin position="29"/>
        <end position="83"/>
    </location>
</feature>
<dbReference type="EMBL" id="JAUUCC010000155">
    <property type="protein sequence ID" value="MEE2055169.1"/>
    <property type="molecule type" value="Genomic_DNA"/>
</dbReference>
<dbReference type="Gene3D" id="2.40.350.10">
    <property type="entry name" value="SO1590-like"/>
    <property type="match status" value="1"/>
</dbReference>
<evidence type="ECO:0000256" key="1">
    <source>
        <dbReference type="SAM" id="MobiDB-lite"/>
    </source>
</evidence>
<feature type="compositionally biased region" description="Pro residues" evidence="1">
    <location>
        <begin position="67"/>
        <end position="77"/>
    </location>
</feature>
<feature type="chain" id="PRO_5045726725" evidence="2">
    <location>
        <begin position="33"/>
        <end position="214"/>
    </location>
</feature>